<accession>A0A371DI24</accession>
<evidence type="ECO:0000313" key="2">
    <source>
        <dbReference type="Proteomes" id="UP000256964"/>
    </source>
</evidence>
<dbReference type="AlphaFoldDB" id="A0A371DI24"/>
<protein>
    <recommendedName>
        <fullName evidence="3">F-box domain-containing protein</fullName>
    </recommendedName>
</protein>
<dbReference type="EMBL" id="KZ857391">
    <property type="protein sequence ID" value="RDX52184.1"/>
    <property type="molecule type" value="Genomic_DNA"/>
</dbReference>
<sequence length="299" mass="33563">MLIACTVITGALDSPERKASIRTLLAWALACRAMLRPAQTRLYKWVLLPAVNEQILAFSRTIDSHPDLGLLVETLPLQYSPSLSFYPLPAHIAGRLSNIRMAKFAGLARQHPAGCSFIRLFAAPCQSLQHLFIAFFVFPVVADLLWLDYAAPIPLPLMLFGNNLTLLEIDARHSYASTVDYKGIAALEKLHTLVLPLHERRQLLRPSNLRCVAITHRVEDQTVEATIRQLEALDPKIQDVLARPALWGLRSFGWKVLCKEPPTDAQQQKWQRVVAPFLQVMADRNVLLLRVAECPKGVQ</sequence>
<keyword evidence="2" id="KW-1185">Reference proteome</keyword>
<organism evidence="1 2">
    <name type="scientific">Lentinus brumalis</name>
    <dbReference type="NCBI Taxonomy" id="2498619"/>
    <lineage>
        <taxon>Eukaryota</taxon>
        <taxon>Fungi</taxon>
        <taxon>Dikarya</taxon>
        <taxon>Basidiomycota</taxon>
        <taxon>Agaricomycotina</taxon>
        <taxon>Agaricomycetes</taxon>
        <taxon>Polyporales</taxon>
        <taxon>Polyporaceae</taxon>
        <taxon>Lentinus</taxon>
    </lineage>
</organism>
<evidence type="ECO:0000313" key="1">
    <source>
        <dbReference type="EMBL" id="RDX52184.1"/>
    </source>
</evidence>
<dbReference type="OrthoDB" id="2754730at2759"/>
<gene>
    <name evidence="1" type="ORF">OH76DRAFT_1480803</name>
</gene>
<evidence type="ECO:0008006" key="3">
    <source>
        <dbReference type="Google" id="ProtNLM"/>
    </source>
</evidence>
<reference evidence="1 2" key="1">
    <citation type="journal article" date="2018" name="Biotechnol. Biofuels">
        <title>Integrative visual omics of the white-rot fungus Polyporus brumalis exposes the biotechnological potential of its oxidative enzymes for delignifying raw plant biomass.</title>
        <authorList>
            <person name="Miyauchi S."/>
            <person name="Rancon A."/>
            <person name="Drula E."/>
            <person name="Hage H."/>
            <person name="Chaduli D."/>
            <person name="Favel A."/>
            <person name="Grisel S."/>
            <person name="Henrissat B."/>
            <person name="Herpoel-Gimbert I."/>
            <person name="Ruiz-Duenas F.J."/>
            <person name="Chevret D."/>
            <person name="Hainaut M."/>
            <person name="Lin J."/>
            <person name="Wang M."/>
            <person name="Pangilinan J."/>
            <person name="Lipzen A."/>
            <person name="Lesage-Meessen L."/>
            <person name="Navarro D."/>
            <person name="Riley R."/>
            <person name="Grigoriev I.V."/>
            <person name="Zhou S."/>
            <person name="Raouche S."/>
            <person name="Rosso M.N."/>
        </authorList>
    </citation>
    <scope>NUCLEOTIDE SEQUENCE [LARGE SCALE GENOMIC DNA]</scope>
    <source>
        <strain evidence="1 2">BRFM 1820</strain>
    </source>
</reference>
<proteinExistence type="predicted"/>
<dbReference type="Proteomes" id="UP000256964">
    <property type="component" value="Unassembled WGS sequence"/>
</dbReference>
<dbReference type="STRING" id="139420.A0A371DI24"/>
<name>A0A371DI24_9APHY</name>